<name>A0A9J5XZP6_SOLCO</name>
<feature type="region of interest" description="Disordered" evidence="1">
    <location>
        <begin position="1"/>
        <end position="95"/>
    </location>
</feature>
<evidence type="ECO:0000313" key="2">
    <source>
        <dbReference type="EMBL" id="KAG5593665.1"/>
    </source>
</evidence>
<organism evidence="2 3">
    <name type="scientific">Solanum commersonii</name>
    <name type="common">Commerson's wild potato</name>
    <name type="synonym">Commerson's nightshade</name>
    <dbReference type="NCBI Taxonomy" id="4109"/>
    <lineage>
        <taxon>Eukaryota</taxon>
        <taxon>Viridiplantae</taxon>
        <taxon>Streptophyta</taxon>
        <taxon>Embryophyta</taxon>
        <taxon>Tracheophyta</taxon>
        <taxon>Spermatophyta</taxon>
        <taxon>Magnoliopsida</taxon>
        <taxon>eudicotyledons</taxon>
        <taxon>Gunneridae</taxon>
        <taxon>Pentapetalae</taxon>
        <taxon>asterids</taxon>
        <taxon>lamiids</taxon>
        <taxon>Solanales</taxon>
        <taxon>Solanaceae</taxon>
        <taxon>Solanoideae</taxon>
        <taxon>Solaneae</taxon>
        <taxon>Solanum</taxon>
    </lineage>
</organism>
<feature type="compositionally biased region" description="Basic and acidic residues" evidence="1">
    <location>
        <begin position="1"/>
        <end position="17"/>
    </location>
</feature>
<proteinExistence type="predicted"/>
<dbReference type="EMBL" id="JACXVP010000007">
    <property type="protein sequence ID" value="KAG5593665.1"/>
    <property type="molecule type" value="Genomic_DNA"/>
</dbReference>
<reference evidence="2 3" key="1">
    <citation type="submission" date="2020-09" db="EMBL/GenBank/DDBJ databases">
        <title>De no assembly of potato wild relative species, Solanum commersonii.</title>
        <authorList>
            <person name="Cho K."/>
        </authorList>
    </citation>
    <scope>NUCLEOTIDE SEQUENCE [LARGE SCALE GENOMIC DNA]</scope>
    <source>
        <strain evidence="2">LZ3.2</strain>
        <tissue evidence="2">Leaf</tissue>
    </source>
</reference>
<accession>A0A9J5XZP6</accession>
<dbReference type="AlphaFoldDB" id="A0A9J5XZP6"/>
<protein>
    <submittedName>
        <fullName evidence="2">Uncharacterized protein</fullName>
    </submittedName>
</protein>
<gene>
    <name evidence="2" type="ORF">H5410_034897</name>
</gene>
<evidence type="ECO:0000256" key="1">
    <source>
        <dbReference type="SAM" id="MobiDB-lite"/>
    </source>
</evidence>
<feature type="compositionally biased region" description="Basic and acidic residues" evidence="1">
    <location>
        <begin position="37"/>
        <end position="48"/>
    </location>
</feature>
<dbReference type="Proteomes" id="UP000824120">
    <property type="component" value="Chromosome 7"/>
</dbReference>
<dbReference type="OrthoDB" id="10422134at2759"/>
<evidence type="ECO:0000313" key="3">
    <source>
        <dbReference type="Proteomes" id="UP000824120"/>
    </source>
</evidence>
<feature type="compositionally biased region" description="Low complexity" evidence="1">
    <location>
        <begin position="74"/>
        <end position="83"/>
    </location>
</feature>
<keyword evidence="3" id="KW-1185">Reference proteome</keyword>
<feature type="compositionally biased region" description="Polar residues" evidence="1">
    <location>
        <begin position="57"/>
        <end position="66"/>
    </location>
</feature>
<comment type="caution">
    <text evidence="2">The sequence shown here is derived from an EMBL/GenBank/DDBJ whole genome shotgun (WGS) entry which is preliminary data.</text>
</comment>
<sequence length="95" mass="10865">MNPKVIDYEFRGSDLQKKSRHKRADHAMAAKSLGSDLQRDQRKERDNHAMAAKSPSDLPSQDTSRIFSMPDPVSPESSLSSLPQWIKTNQDRQRE</sequence>